<accession>A0ABQ2D6P1</accession>
<dbReference type="EMBL" id="BMOD01000018">
    <property type="protein sequence ID" value="GGJ47791.1"/>
    <property type="molecule type" value="Genomic_DNA"/>
</dbReference>
<dbReference type="Proteomes" id="UP000632222">
    <property type="component" value="Unassembled WGS sequence"/>
</dbReference>
<reference evidence="2" key="1">
    <citation type="journal article" date="2019" name="Int. J. Syst. Evol. Microbiol.">
        <title>The Global Catalogue of Microorganisms (GCM) 10K type strain sequencing project: providing services to taxonomists for standard genome sequencing and annotation.</title>
        <authorList>
            <consortium name="The Broad Institute Genomics Platform"/>
            <consortium name="The Broad Institute Genome Sequencing Center for Infectious Disease"/>
            <person name="Wu L."/>
            <person name="Ma J."/>
        </authorList>
    </citation>
    <scope>NUCLEOTIDE SEQUENCE [LARGE SCALE GENOMIC DNA]</scope>
    <source>
        <strain evidence="2">JCM 14370</strain>
    </source>
</reference>
<name>A0ABQ2D6P1_9DEIO</name>
<sequence length="133" mass="15769">MDNLEFVKQEQARRLLVLQTIYRDTIISGHRQAQVPQEWPEHGLDFQRLENIMLYLNDKGLIQIVRLQPMRGYLVQMTQYGIDEIETIVENPEKPTRFFERPTIQNNFFQTAYLQQGQDPLMLISTDNADQNE</sequence>
<gene>
    <name evidence="1" type="ORF">GCM10008938_37220</name>
</gene>
<evidence type="ECO:0000313" key="2">
    <source>
        <dbReference type="Proteomes" id="UP000632222"/>
    </source>
</evidence>
<organism evidence="1 2">
    <name type="scientific">Deinococcus roseus</name>
    <dbReference type="NCBI Taxonomy" id="392414"/>
    <lineage>
        <taxon>Bacteria</taxon>
        <taxon>Thermotogati</taxon>
        <taxon>Deinococcota</taxon>
        <taxon>Deinococci</taxon>
        <taxon>Deinococcales</taxon>
        <taxon>Deinococcaceae</taxon>
        <taxon>Deinococcus</taxon>
    </lineage>
</organism>
<dbReference type="RefSeq" id="WP_189005264.1">
    <property type="nucleotide sequence ID" value="NZ_BMOD01000018.1"/>
</dbReference>
<keyword evidence="2" id="KW-1185">Reference proteome</keyword>
<protein>
    <submittedName>
        <fullName evidence="1">Uncharacterized protein</fullName>
    </submittedName>
</protein>
<comment type="caution">
    <text evidence="1">The sequence shown here is derived from an EMBL/GenBank/DDBJ whole genome shotgun (WGS) entry which is preliminary data.</text>
</comment>
<evidence type="ECO:0000313" key="1">
    <source>
        <dbReference type="EMBL" id="GGJ47791.1"/>
    </source>
</evidence>
<proteinExistence type="predicted"/>